<gene>
    <name evidence="11" type="ORF">WJX73_010611</name>
</gene>
<feature type="active site" description="Proton donor" evidence="6">
    <location>
        <position position="468"/>
    </location>
</feature>
<dbReference type="GO" id="GO:0005975">
    <property type="term" value="P:carbohydrate metabolic process"/>
    <property type="evidence" value="ECO:0007669"/>
    <property type="project" value="InterPro"/>
</dbReference>
<evidence type="ECO:0000256" key="3">
    <source>
        <dbReference type="ARBA" id="ARBA00007658"/>
    </source>
</evidence>
<dbReference type="Gene3D" id="1.50.10.10">
    <property type="match status" value="1"/>
</dbReference>
<feature type="disulfide bond" evidence="8">
    <location>
        <begin position="420"/>
        <end position="454"/>
    </location>
</feature>
<evidence type="ECO:0000256" key="1">
    <source>
        <dbReference type="ARBA" id="ARBA00001913"/>
    </source>
</evidence>
<sequence>MPGPVRPPSAGSTQKTGRKVGTVKNEGKLVLMFVLLIVLVYSVIIRKHIYMPVGTESDEDLHFHTKHGRTEKETLRAEFHTHRMDATASGKHKLFDLAGWTGGQIEEHTEGNGGAVSGVQATSSGITDGALWAKRRAAVVQATKETWAAYEKHAMGYDELLPLTKLGKNSFSGVGAMVVDTLDTLWLMGLRDEFDRARDWVSKSYGLPPTKKVSLFETTIRIVGGFLAAFDLSGDQLFLDKAKEVVDAMMPYFESSTTGIPPNNVVLRPSLRAGAMRPVGTSRAALAEYGTLALEFLALSERTNNAIYGQRAVDILKLLHERYPKQGMFPVWISRTSGRFTNNQILTVGAMGDSFYEYLLKVWLLLRKQGPDAELHRNMWERSMDDMFDRLLRTGLDGLMYVGLISTRPPFTQKMDHLACYLPGNLALGVAEGAVSGAKAEKYMAAARSLTTSCWHMYSQQPTGLSPEYVWFNSSSTDVPTKTAVLTATKAVAHPKVGDPHNDLRPEALESLFYMWRITGEQQYREWGWTIFESFQMYCRTPDGAFAGYKDVRNVTAGQTNRMETFWTAETLKYFWLLFGGKEDLPWTQWVLNTEAHPIRLTGLERKLNASNHVSDTQL</sequence>
<dbReference type="InterPro" id="IPR050749">
    <property type="entry name" value="Glycosyl_Hydrolase_47"/>
</dbReference>
<keyword evidence="4 9" id="KW-0378">Hydrolase</keyword>
<dbReference type="EC" id="3.2.1.-" evidence="9"/>
<comment type="pathway">
    <text evidence="2">Protein modification; protein glycosylation.</text>
</comment>
<dbReference type="InterPro" id="IPR001382">
    <property type="entry name" value="Glyco_hydro_47"/>
</dbReference>
<dbReference type="GO" id="GO:0005509">
    <property type="term" value="F:calcium ion binding"/>
    <property type="evidence" value="ECO:0007669"/>
    <property type="project" value="InterPro"/>
</dbReference>
<dbReference type="Pfam" id="PF01532">
    <property type="entry name" value="Glyco_hydro_47"/>
    <property type="match status" value="1"/>
</dbReference>
<dbReference type="Proteomes" id="UP001465755">
    <property type="component" value="Unassembled WGS sequence"/>
</dbReference>
<evidence type="ECO:0000256" key="9">
    <source>
        <dbReference type="RuleBase" id="RU361193"/>
    </source>
</evidence>
<dbReference type="InterPro" id="IPR036026">
    <property type="entry name" value="Seven-hairpin_glycosidases"/>
</dbReference>
<accession>A0AAW1P6J7</accession>
<dbReference type="EMBL" id="JALJOQ010000033">
    <property type="protein sequence ID" value="KAK9807221.1"/>
    <property type="molecule type" value="Genomic_DNA"/>
</dbReference>
<keyword evidence="10" id="KW-1133">Transmembrane helix</keyword>
<dbReference type="GO" id="GO:0005783">
    <property type="term" value="C:endoplasmic reticulum"/>
    <property type="evidence" value="ECO:0007669"/>
    <property type="project" value="TreeGrafter"/>
</dbReference>
<keyword evidence="10" id="KW-0472">Membrane</keyword>
<feature type="binding site" evidence="7">
    <location>
        <position position="594"/>
    </location>
    <ligand>
        <name>Ca(2+)</name>
        <dbReference type="ChEBI" id="CHEBI:29108"/>
    </ligand>
</feature>
<keyword evidence="12" id="KW-1185">Reference proteome</keyword>
<evidence type="ECO:0000256" key="6">
    <source>
        <dbReference type="PIRSR" id="PIRSR601382-1"/>
    </source>
</evidence>
<dbReference type="PANTHER" id="PTHR11742">
    <property type="entry name" value="MANNOSYL-OLIGOSACCHARIDE ALPHA-1,2-MANNOSIDASE-RELATED"/>
    <property type="match status" value="1"/>
</dbReference>
<feature type="active site" description="Proton donor" evidence="6">
    <location>
        <position position="217"/>
    </location>
</feature>
<reference evidence="11 12" key="1">
    <citation type="journal article" date="2024" name="Nat. Commun.">
        <title>Phylogenomics reveals the evolutionary origins of lichenization in chlorophyte algae.</title>
        <authorList>
            <person name="Puginier C."/>
            <person name="Libourel C."/>
            <person name="Otte J."/>
            <person name="Skaloud P."/>
            <person name="Haon M."/>
            <person name="Grisel S."/>
            <person name="Petersen M."/>
            <person name="Berrin J.G."/>
            <person name="Delaux P.M."/>
            <person name="Dal Grande F."/>
            <person name="Keller J."/>
        </authorList>
    </citation>
    <scope>NUCLEOTIDE SEQUENCE [LARGE SCALE GENOMIC DNA]</scope>
    <source>
        <strain evidence="11 12">SAG 2036</strain>
    </source>
</reference>
<dbReference type="PRINTS" id="PR00747">
    <property type="entry name" value="GLYHDRLASE47"/>
</dbReference>
<dbReference type="InterPro" id="IPR012341">
    <property type="entry name" value="6hp_glycosidase-like_sf"/>
</dbReference>
<comment type="caution">
    <text evidence="11">The sequence shown here is derived from an EMBL/GenBank/DDBJ whole genome shotgun (WGS) entry which is preliminary data.</text>
</comment>
<evidence type="ECO:0000313" key="11">
    <source>
        <dbReference type="EMBL" id="KAK9807221.1"/>
    </source>
</evidence>
<feature type="transmembrane region" description="Helical" evidence="10">
    <location>
        <begin position="29"/>
        <end position="45"/>
    </location>
</feature>
<feature type="active site" evidence="6">
    <location>
        <position position="353"/>
    </location>
</feature>
<keyword evidence="9" id="KW-0326">Glycosidase</keyword>
<evidence type="ECO:0000313" key="12">
    <source>
        <dbReference type="Proteomes" id="UP001465755"/>
    </source>
</evidence>
<evidence type="ECO:0000256" key="8">
    <source>
        <dbReference type="PIRSR" id="PIRSR601382-3"/>
    </source>
</evidence>
<evidence type="ECO:0000256" key="10">
    <source>
        <dbReference type="SAM" id="Phobius"/>
    </source>
</evidence>
<feature type="active site" evidence="6">
    <location>
        <position position="507"/>
    </location>
</feature>
<dbReference type="GO" id="GO:0016020">
    <property type="term" value="C:membrane"/>
    <property type="evidence" value="ECO:0007669"/>
    <property type="project" value="InterPro"/>
</dbReference>
<name>A0AAW1P6J7_9CHLO</name>
<organism evidence="11 12">
    <name type="scientific">Symbiochloris irregularis</name>
    <dbReference type="NCBI Taxonomy" id="706552"/>
    <lineage>
        <taxon>Eukaryota</taxon>
        <taxon>Viridiplantae</taxon>
        <taxon>Chlorophyta</taxon>
        <taxon>core chlorophytes</taxon>
        <taxon>Trebouxiophyceae</taxon>
        <taxon>Trebouxiales</taxon>
        <taxon>Trebouxiaceae</taxon>
        <taxon>Symbiochloris</taxon>
    </lineage>
</organism>
<evidence type="ECO:0000256" key="4">
    <source>
        <dbReference type="ARBA" id="ARBA00022801"/>
    </source>
</evidence>
<dbReference type="AlphaFoldDB" id="A0AAW1P6J7"/>
<keyword evidence="7" id="KW-0479">Metal-binding</keyword>
<comment type="similarity">
    <text evidence="3 9">Belongs to the glycosyl hydrolase 47 family.</text>
</comment>
<comment type="cofactor">
    <cofactor evidence="1 7">
        <name>Ca(2+)</name>
        <dbReference type="ChEBI" id="CHEBI:29108"/>
    </cofactor>
</comment>
<evidence type="ECO:0000256" key="2">
    <source>
        <dbReference type="ARBA" id="ARBA00004922"/>
    </source>
</evidence>
<keyword evidence="5 8" id="KW-1015">Disulfide bond</keyword>
<evidence type="ECO:0000256" key="5">
    <source>
        <dbReference type="ARBA" id="ARBA00023157"/>
    </source>
</evidence>
<dbReference type="SUPFAM" id="SSF48225">
    <property type="entry name" value="Seven-hairpin glycosidases"/>
    <property type="match status" value="1"/>
</dbReference>
<keyword evidence="7" id="KW-0106">Calcium</keyword>
<evidence type="ECO:0000256" key="7">
    <source>
        <dbReference type="PIRSR" id="PIRSR601382-2"/>
    </source>
</evidence>
<proteinExistence type="inferred from homology"/>
<keyword evidence="10" id="KW-0812">Transmembrane</keyword>
<protein>
    <recommendedName>
        <fullName evidence="9">alpha-1,2-Mannosidase</fullName>
        <ecNumber evidence="9">3.2.1.-</ecNumber>
    </recommendedName>
</protein>
<dbReference type="GO" id="GO:0004571">
    <property type="term" value="F:mannosyl-oligosaccharide 1,2-alpha-mannosidase activity"/>
    <property type="evidence" value="ECO:0007669"/>
    <property type="project" value="InterPro"/>
</dbReference>